<dbReference type="GO" id="GO:0005886">
    <property type="term" value="C:plasma membrane"/>
    <property type="evidence" value="ECO:0007669"/>
    <property type="project" value="TreeGrafter"/>
</dbReference>
<feature type="non-terminal residue" evidence="6">
    <location>
        <position position="244"/>
    </location>
</feature>
<dbReference type="PANTHER" id="PTHR13800:SF1">
    <property type="entry name" value="TRANSIENT RECEPTOR POTENTIAL CATION CHANNEL TRPM"/>
    <property type="match status" value="1"/>
</dbReference>
<keyword evidence="2" id="KW-0812">Transmembrane</keyword>
<reference evidence="6" key="1">
    <citation type="submission" date="2021-02" db="EMBL/GenBank/DDBJ databases">
        <authorList>
            <person name="Nowell W R."/>
        </authorList>
    </citation>
    <scope>NUCLEOTIDE SEQUENCE</scope>
</reference>
<sequence>PERLYLLEKVFKPKIRSPHDLNKVLEILIGDYMNQIYNTLHEQTTNPKNINDSSEMLEYVYRDLFLWALLTHRIEMAKLFLTNMKTRICAALIVSKILKTYQSYASDNDSKGILKTEADDFESYAIECVRCCYNYDKLKACEIIIRQIKFFGSVTCLQVAIAADDKAFVHEETCHLLLTNIWFDKIDPVQTSTKEIIKIFISLLTLGMMAHSLVLFRTVETSDSKVSQPSLKSRNTVTLTKLLK</sequence>
<comment type="caution">
    <text evidence="6">The sequence shown here is derived from an EMBL/GenBank/DDBJ whole genome shotgun (WGS) entry which is preliminary data.</text>
</comment>
<dbReference type="PANTHER" id="PTHR13800">
    <property type="entry name" value="TRANSIENT RECEPTOR POTENTIAL CATION CHANNEL, SUBFAMILY M, MEMBER 6"/>
    <property type="match status" value="1"/>
</dbReference>
<gene>
    <name evidence="6" type="ORF">OVA965_LOCUS35682</name>
    <name evidence="7" type="ORF">TMI583_LOCUS36659</name>
</gene>
<evidence type="ECO:0000256" key="4">
    <source>
        <dbReference type="ARBA" id="ARBA00023136"/>
    </source>
</evidence>
<dbReference type="InterPro" id="IPR050927">
    <property type="entry name" value="TRPM"/>
</dbReference>
<dbReference type="GO" id="GO:0005261">
    <property type="term" value="F:monoatomic cation channel activity"/>
    <property type="evidence" value="ECO:0007669"/>
    <property type="project" value="TreeGrafter"/>
</dbReference>
<proteinExistence type="predicted"/>
<dbReference type="Proteomes" id="UP000682733">
    <property type="component" value="Unassembled WGS sequence"/>
</dbReference>
<dbReference type="AlphaFoldDB" id="A0A8S2FI42"/>
<keyword evidence="4" id="KW-0472">Membrane</keyword>
<dbReference type="GO" id="GO:0030001">
    <property type="term" value="P:metal ion transport"/>
    <property type="evidence" value="ECO:0007669"/>
    <property type="project" value="TreeGrafter"/>
</dbReference>
<name>A0A8S2FI42_9BILA</name>
<protein>
    <recommendedName>
        <fullName evidence="5">TRPM-like domain-containing protein</fullName>
    </recommendedName>
</protein>
<accession>A0A8S2FI42</accession>
<evidence type="ECO:0000313" key="8">
    <source>
        <dbReference type="Proteomes" id="UP000677228"/>
    </source>
</evidence>
<keyword evidence="3" id="KW-1133">Transmembrane helix</keyword>
<comment type="subcellular location">
    <subcellularLocation>
        <location evidence="1">Membrane</location>
        <topology evidence="1">Multi-pass membrane protein</topology>
    </subcellularLocation>
</comment>
<dbReference type="InterPro" id="IPR057366">
    <property type="entry name" value="TRPM-like"/>
</dbReference>
<dbReference type="Proteomes" id="UP000677228">
    <property type="component" value="Unassembled WGS sequence"/>
</dbReference>
<evidence type="ECO:0000259" key="5">
    <source>
        <dbReference type="Pfam" id="PF25508"/>
    </source>
</evidence>
<dbReference type="EMBL" id="CAJNOK010031391">
    <property type="protein sequence ID" value="CAF1471762.1"/>
    <property type="molecule type" value="Genomic_DNA"/>
</dbReference>
<evidence type="ECO:0000256" key="2">
    <source>
        <dbReference type="ARBA" id="ARBA00022692"/>
    </source>
</evidence>
<evidence type="ECO:0000313" key="6">
    <source>
        <dbReference type="EMBL" id="CAF1471762.1"/>
    </source>
</evidence>
<evidence type="ECO:0000256" key="3">
    <source>
        <dbReference type="ARBA" id="ARBA00022989"/>
    </source>
</evidence>
<organism evidence="6 8">
    <name type="scientific">Didymodactylos carnosus</name>
    <dbReference type="NCBI Taxonomy" id="1234261"/>
    <lineage>
        <taxon>Eukaryota</taxon>
        <taxon>Metazoa</taxon>
        <taxon>Spiralia</taxon>
        <taxon>Gnathifera</taxon>
        <taxon>Rotifera</taxon>
        <taxon>Eurotatoria</taxon>
        <taxon>Bdelloidea</taxon>
        <taxon>Philodinida</taxon>
        <taxon>Philodinidae</taxon>
        <taxon>Didymodactylos</taxon>
    </lineage>
</organism>
<evidence type="ECO:0000313" key="7">
    <source>
        <dbReference type="EMBL" id="CAF4263546.1"/>
    </source>
</evidence>
<evidence type="ECO:0000256" key="1">
    <source>
        <dbReference type="ARBA" id="ARBA00004141"/>
    </source>
</evidence>
<feature type="domain" description="TRPM-like" evidence="5">
    <location>
        <begin position="19"/>
        <end position="169"/>
    </location>
</feature>
<dbReference type="EMBL" id="CAJOBA010053290">
    <property type="protein sequence ID" value="CAF4263546.1"/>
    <property type="molecule type" value="Genomic_DNA"/>
</dbReference>
<dbReference type="Pfam" id="PF25508">
    <property type="entry name" value="TRPM2"/>
    <property type="match status" value="1"/>
</dbReference>